<dbReference type="GeneID" id="23568583"/>
<evidence type="ECO:0000313" key="1">
    <source>
        <dbReference type="EMBL" id="ESA42160.1"/>
    </source>
</evidence>
<dbReference type="KEGG" id="ncr:NCU12091"/>
<evidence type="ECO:0000313" key="2">
    <source>
        <dbReference type="Proteomes" id="UP000001805"/>
    </source>
</evidence>
<dbReference type="InParanoid" id="V5ILD7"/>
<reference evidence="1 2" key="1">
    <citation type="journal article" date="2003" name="Nature">
        <title>The genome sequence of the filamentous fungus Neurospora crassa.</title>
        <authorList>
            <person name="Galagan J.E."/>
            <person name="Calvo S.E."/>
            <person name="Borkovich K.A."/>
            <person name="Selker E.U."/>
            <person name="Read N.D."/>
            <person name="Jaffe D."/>
            <person name="FitzHugh W."/>
            <person name="Ma L.J."/>
            <person name="Smirnov S."/>
            <person name="Purcell S."/>
            <person name="Rehman B."/>
            <person name="Elkins T."/>
            <person name="Engels R."/>
            <person name="Wang S."/>
            <person name="Nielsen C.B."/>
            <person name="Butler J."/>
            <person name="Endrizzi M."/>
            <person name="Qui D."/>
            <person name="Ianakiev P."/>
            <person name="Bell-Pedersen D."/>
            <person name="Nelson M.A."/>
            <person name="Werner-Washburne M."/>
            <person name="Selitrennikoff C.P."/>
            <person name="Kinsey J.A."/>
            <person name="Braun E.L."/>
            <person name="Zelter A."/>
            <person name="Schulte U."/>
            <person name="Kothe G.O."/>
            <person name="Jedd G."/>
            <person name="Mewes W."/>
            <person name="Staben C."/>
            <person name="Marcotte E."/>
            <person name="Greenberg D."/>
            <person name="Roy A."/>
            <person name="Foley K."/>
            <person name="Naylor J."/>
            <person name="Stange-Thomann N."/>
            <person name="Barrett R."/>
            <person name="Gnerre S."/>
            <person name="Kamal M."/>
            <person name="Kamvysselis M."/>
            <person name="Mauceli E."/>
            <person name="Bielke C."/>
            <person name="Rudd S."/>
            <person name="Frishman D."/>
            <person name="Krystofova S."/>
            <person name="Rasmussen C."/>
            <person name="Metzenberg R.L."/>
            <person name="Perkins D.D."/>
            <person name="Kroken S."/>
            <person name="Cogoni C."/>
            <person name="Macino G."/>
            <person name="Catcheside D."/>
            <person name="Li W."/>
            <person name="Pratt R.J."/>
            <person name="Osmani S.A."/>
            <person name="DeSouza C.P."/>
            <person name="Glass L."/>
            <person name="Orbach M.J."/>
            <person name="Berglund J.A."/>
            <person name="Voelker R."/>
            <person name="Yarden O."/>
            <person name="Plamann M."/>
            <person name="Seiler S."/>
            <person name="Dunlap J."/>
            <person name="Radford A."/>
            <person name="Aramayo R."/>
            <person name="Natvig D.O."/>
            <person name="Alex L.A."/>
            <person name="Mannhaupt G."/>
            <person name="Ebbole D.J."/>
            <person name="Freitag M."/>
            <person name="Paulsen I."/>
            <person name="Sachs M.S."/>
            <person name="Lander E.S."/>
            <person name="Nusbaum C."/>
            <person name="Birren B."/>
        </authorList>
    </citation>
    <scope>NUCLEOTIDE SEQUENCE [LARGE SCALE GENOMIC DNA]</scope>
    <source>
        <strain evidence="2">ATCC 24698 / 74-OR23-1A / CBS 708.71 / DSM 1257 / FGSC 987</strain>
    </source>
</reference>
<dbReference type="RefSeq" id="XP_011395044.1">
    <property type="nucleotide sequence ID" value="XM_011396742.1"/>
</dbReference>
<keyword evidence="2" id="KW-1185">Reference proteome</keyword>
<sequence>MSYGGQKEIIGCASLVKMVPARIIDEYVAGVCRKVNSVSLTCATSNPTSDILPGGRRHLRDILMPAKLIHTIHAQPEVRWKVTIVKASSSSVASRYVEHSIIGSGSSFEDGFPITLNEFQRKI</sequence>
<name>V5ILD7_NEUCR</name>
<dbReference type="OrthoDB" id="10466668at2759"/>
<dbReference type="Proteomes" id="UP000001805">
    <property type="component" value="Chromosome 5, Linkage Group VI"/>
</dbReference>
<dbReference type="VEuPathDB" id="FungiDB:NCU12091"/>
<dbReference type="AlphaFoldDB" id="V5ILD7"/>
<proteinExistence type="predicted"/>
<protein>
    <submittedName>
        <fullName evidence="1">Uncharacterized protein</fullName>
    </submittedName>
</protein>
<dbReference type="EMBL" id="CM002241">
    <property type="protein sequence ID" value="ESA42160.1"/>
    <property type="molecule type" value="Genomic_DNA"/>
</dbReference>
<organism evidence="1 2">
    <name type="scientific">Neurospora crassa (strain ATCC 24698 / 74-OR23-1A / CBS 708.71 / DSM 1257 / FGSC 987)</name>
    <dbReference type="NCBI Taxonomy" id="367110"/>
    <lineage>
        <taxon>Eukaryota</taxon>
        <taxon>Fungi</taxon>
        <taxon>Dikarya</taxon>
        <taxon>Ascomycota</taxon>
        <taxon>Pezizomycotina</taxon>
        <taxon>Sordariomycetes</taxon>
        <taxon>Sordariomycetidae</taxon>
        <taxon>Sordariales</taxon>
        <taxon>Sordariaceae</taxon>
        <taxon>Neurospora</taxon>
    </lineage>
</organism>
<accession>V5ILD7</accession>
<gene>
    <name evidence="1" type="ORF">NCU12091</name>
</gene>